<evidence type="ECO:0000313" key="5">
    <source>
        <dbReference type="Proteomes" id="UP000542813"/>
    </source>
</evidence>
<dbReference type="AlphaFoldDB" id="A0A7W9GLL4"/>
<keyword evidence="2" id="KW-0456">Lyase</keyword>
<dbReference type="Gene3D" id="3.40.50.970">
    <property type="match status" value="1"/>
</dbReference>
<evidence type="ECO:0000313" key="4">
    <source>
        <dbReference type="EMBL" id="MBB5786137.1"/>
    </source>
</evidence>
<reference evidence="4 5" key="1">
    <citation type="submission" date="2020-08" db="EMBL/GenBank/DDBJ databases">
        <title>Sequencing the genomes of 1000 actinobacteria strains.</title>
        <authorList>
            <person name="Klenk H.-P."/>
        </authorList>
    </citation>
    <scope>NUCLEOTIDE SEQUENCE [LARGE SCALE GENOMIC DNA]</scope>
    <source>
        <strain evidence="4 5">DSM 102122</strain>
    </source>
</reference>
<dbReference type="GO" id="GO:0030976">
    <property type="term" value="F:thiamine pyrophosphate binding"/>
    <property type="evidence" value="ECO:0007669"/>
    <property type="project" value="InterPro"/>
</dbReference>
<dbReference type="RefSeq" id="WP_184819396.1">
    <property type="nucleotide sequence ID" value="NZ_JACHMM010000001.1"/>
</dbReference>
<dbReference type="Pfam" id="PF02775">
    <property type="entry name" value="TPP_enzyme_C"/>
    <property type="match status" value="1"/>
</dbReference>
<dbReference type="GO" id="GO:0000287">
    <property type="term" value="F:magnesium ion binding"/>
    <property type="evidence" value="ECO:0007669"/>
    <property type="project" value="UniProtKB-ARBA"/>
</dbReference>
<name>A0A7W9GLL4_9ACTN</name>
<dbReference type="EMBL" id="JACHMM010000001">
    <property type="protein sequence ID" value="MBB5786137.1"/>
    <property type="molecule type" value="Genomic_DNA"/>
</dbReference>
<comment type="caution">
    <text evidence="4">The sequence shown here is derived from an EMBL/GenBank/DDBJ whole genome shotgun (WGS) entry which is preliminary data.</text>
</comment>
<evidence type="ECO:0000256" key="1">
    <source>
        <dbReference type="ARBA" id="ARBA00022793"/>
    </source>
</evidence>
<dbReference type="SUPFAM" id="SSF52518">
    <property type="entry name" value="Thiamin diphosphate-binding fold (THDP-binding)"/>
    <property type="match status" value="1"/>
</dbReference>
<dbReference type="Proteomes" id="UP000542813">
    <property type="component" value="Unassembled WGS sequence"/>
</dbReference>
<gene>
    <name evidence="4" type="ORF">HD601_000712</name>
</gene>
<keyword evidence="5" id="KW-1185">Reference proteome</keyword>
<dbReference type="InterPro" id="IPR051818">
    <property type="entry name" value="TPP_dependent_decarboxylase"/>
</dbReference>
<keyword evidence="1" id="KW-0210">Decarboxylase</keyword>
<proteinExistence type="predicted"/>
<organism evidence="4 5">
    <name type="scientific">Jiangella mangrovi</name>
    <dbReference type="NCBI Taxonomy" id="1524084"/>
    <lineage>
        <taxon>Bacteria</taxon>
        <taxon>Bacillati</taxon>
        <taxon>Actinomycetota</taxon>
        <taxon>Actinomycetes</taxon>
        <taxon>Jiangellales</taxon>
        <taxon>Jiangellaceae</taxon>
        <taxon>Jiangella</taxon>
    </lineage>
</organism>
<dbReference type="PANTHER" id="PTHR42818:SF1">
    <property type="entry name" value="SULFOPYRUVATE DECARBOXYLASE"/>
    <property type="match status" value="1"/>
</dbReference>
<dbReference type="InterPro" id="IPR029061">
    <property type="entry name" value="THDP-binding"/>
</dbReference>
<dbReference type="GO" id="GO:0016831">
    <property type="term" value="F:carboxy-lyase activity"/>
    <property type="evidence" value="ECO:0007669"/>
    <property type="project" value="UniProtKB-KW"/>
</dbReference>
<feature type="domain" description="Thiamine pyrophosphate enzyme TPP-binding" evidence="3">
    <location>
        <begin position="45"/>
        <end position="156"/>
    </location>
</feature>
<evidence type="ECO:0000256" key="2">
    <source>
        <dbReference type="ARBA" id="ARBA00023239"/>
    </source>
</evidence>
<protein>
    <submittedName>
        <fullName evidence="4">Thiamine pyrophosphate-dependent acetolactate synthase large subunit-like protein</fullName>
    </submittedName>
</protein>
<accession>A0A7W9GLL4</accession>
<dbReference type="PANTHER" id="PTHR42818">
    <property type="entry name" value="SULFOPYRUVATE DECARBOXYLASE SUBUNIT ALPHA"/>
    <property type="match status" value="1"/>
</dbReference>
<sequence>MRRVDALAALVSELPADHLVVAGVGATSGGLWSLGPSPAHLYNMEFGYPSAVALGLALARPERTVVSVEGEGSAVAGVANWFTIARLRPPNLCVVVFDNGVYGTGPGTIPSPAGDGVRVDDLAAASGFDADAIARPTTPDEVRALGKEVASTPGLRFAHVRVGRDDVLSKGRAAVGVTFTEAAIAFDLHLRGVYSTESGQQNGGAR</sequence>
<evidence type="ECO:0000259" key="3">
    <source>
        <dbReference type="Pfam" id="PF02775"/>
    </source>
</evidence>
<dbReference type="InterPro" id="IPR011766">
    <property type="entry name" value="TPP_enzyme_TPP-bd"/>
</dbReference>